<dbReference type="AlphaFoldDB" id="A0A1I3I108"/>
<dbReference type="RefSeq" id="WP_074929850.1">
    <property type="nucleotide sequence ID" value="NZ_FORI01000001.1"/>
</dbReference>
<accession>A0A1I3I108</accession>
<dbReference type="SMART" id="SM00530">
    <property type="entry name" value="HTH_XRE"/>
    <property type="match status" value="1"/>
</dbReference>
<dbReference type="EMBL" id="FORI01000001">
    <property type="protein sequence ID" value="SFI41656.1"/>
    <property type="molecule type" value="Genomic_DNA"/>
</dbReference>
<dbReference type="SUPFAM" id="SSF47413">
    <property type="entry name" value="lambda repressor-like DNA-binding domains"/>
    <property type="match status" value="1"/>
</dbReference>
<keyword evidence="3" id="KW-1185">Reference proteome</keyword>
<dbReference type="Proteomes" id="UP000182737">
    <property type="component" value="Unassembled WGS sequence"/>
</dbReference>
<gene>
    <name evidence="2" type="ORF">SAMN04487775_101235</name>
</gene>
<dbReference type="Gene3D" id="1.10.260.40">
    <property type="entry name" value="lambda repressor-like DNA-binding domains"/>
    <property type="match status" value="1"/>
</dbReference>
<name>A0A1I3I108_9SPIR</name>
<feature type="domain" description="HTH cro/C1-type" evidence="1">
    <location>
        <begin position="157"/>
        <end position="214"/>
    </location>
</feature>
<evidence type="ECO:0000313" key="3">
    <source>
        <dbReference type="Proteomes" id="UP000182737"/>
    </source>
</evidence>
<dbReference type="InterPro" id="IPR001387">
    <property type="entry name" value="Cro/C1-type_HTH"/>
</dbReference>
<dbReference type="InterPro" id="IPR010982">
    <property type="entry name" value="Lambda_DNA-bd_dom_sf"/>
</dbReference>
<dbReference type="Pfam" id="PF01381">
    <property type="entry name" value="HTH_3"/>
    <property type="match status" value="1"/>
</dbReference>
<dbReference type="OrthoDB" id="1664989at2"/>
<protein>
    <submittedName>
        <fullName evidence="2">Helix-turn-helix</fullName>
    </submittedName>
</protein>
<proteinExistence type="predicted"/>
<organism evidence="2 3">
    <name type="scientific">Treponema bryantii</name>
    <dbReference type="NCBI Taxonomy" id="163"/>
    <lineage>
        <taxon>Bacteria</taxon>
        <taxon>Pseudomonadati</taxon>
        <taxon>Spirochaetota</taxon>
        <taxon>Spirochaetia</taxon>
        <taxon>Spirochaetales</taxon>
        <taxon>Treponemataceae</taxon>
        <taxon>Treponema</taxon>
    </lineage>
</organism>
<dbReference type="CDD" id="cd00093">
    <property type="entry name" value="HTH_XRE"/>
    <property type="match status" value="1"/>
</dbReference>
<dbReference type="PROSITE" id="PS50943">
    <property type="entry name" value="HTH_CROC1"/>
    <property type="match status" value="1"/>
</dbReference>
<dbReference type="GO" id="GO:0003677">
    <property type="term" value="F:DNA binding"/>
    <property type="evidence" value="ECO:0007669"/>
    <property type="project" value="InterPro"/>
</dbReference>
<reference evidence="3" key="1">
    <citation type="submission" date="2016-10" db="EMBL/GenBank/DDBJ databases">
        <authorList>
            <person name="Varghese N."/>
            <person name="Submissions S."/>
        </authorList>
    </citation>
    <scope>NUCLEOTIDE SEQUENCE [LARGE SCALE GENOMIC DNA]</scope>
    <source>
        <strain evidence="3">XBD1002</strain>
    </source>
</reference>
<evidence type="ECO:0000313" key="2">
    <source>
        <dbReference type="EMBL" id="SFI41656.1"/>
    </source>
</evidence>
<evidence type="ECO:0000259" key="1">
    <source>
        <dbReference type="PROSITE" id="PS50943"/>
    </source>
</evidence>
<sequence>MTTRAYDKFFLSGMMKNLGFAVDFAVNGCGLTCDSFYDFFIASKVAGEIERGSPVFVCGCSGTELALSVFDRVGYEVAGSADKVFERFDRTPEYWAGWILAFYQWETNLSFAKIRDYVHFSQIVNMYNPLHEAPKEKFLDIMNTIILEKNSEKTTNLHKLRKAAGLTQKELSRLAGVNLRTLQQYEIGSKDINKASGRAINSLALALHCNFYDVMELNLQEE</sequence>